<organism evidence="1 2">
    <name type="scientific">Orchesella dallaii</name>
    <dbReference type="NCBI Taxonomy" id="48710"/>
    <lineage>
        <taxon>Eukaryota</taxon>
        <taxon>Metazoa</taxon>
        <taxon>Ecdysozoa</taxon>
        <taxon>Arthropoda</taxon>
        <taxon>Hexapoda</taxon>
        <taxon>Collembola</taxon>
        <taxon>Entomobryomorpha</taxon>
        <taxon>Entomobryoidea</taxon>
        <taxon>Orchesellidae</taxon>
        <taxon>Orchesellinae</taxon>
        <taxon>Orchesella</taxon>
    </lineage>
</organism>
<proteinExistence type="predicted"/>
<dbReference type="EMBL" id="CAXLJM020000124">
    <property type="protein sequence ID" value="CAL8138467.1"/>
    <property type="molecule type" value="Genomic_DNA"/>
</dbReference>
<name>A0ABP1RY53_9HEXA</name>
<sequence length="142" mass="15987">MDTLFSDKNISKANLDSHLGNSEPHKENLPVANLNKIRSPFKSCFVHLTNFQGVDILPTNYALVLRRLHVVPSYFKQTSNLRDLLIFAPIGTPSRGEPHSDNSSSEIFDVSCALFPLFTYSIPNPCLQFAEFLKVLDNFETT</sequence>
<evidence type="ECO:0000313" key="1">
    <source>
        <dbReference type="EMBL" id="CAL8138467.1"/>
    </source>
</evidence>
<keyword evidence="2" id="KW-1185">Reference proteome</keyword>
<protein>
    <submittedName>
        <fullName evidence="1">Uncharacterized protein</fullName>
    </submittedName>
</protein>
<evidence type="ECO:0000313" key="2">
    <source>
        <dbReference type="Proteomes" id="UP001642540"/>
    </source>
</evidence>
<gene>
    <name evidence="1" type="ORF">ODALV1_LOCUS27376</name>
</gene>
<accession>A0ABP1RY53</accession>
<dbReference type="Proteomes" id="UP001642540">
    <property type="component" value="Unassembled WGS sequence"/>
</dbReference>
<reference evidence="1 2" key="1">
    <citation type="submission" date="2024-08" db="EMBL/GenBank/DDBJ databases">
        <authorList>
            <person name="Cucini C."/>
            <person name="Frati F."/>
        </authorList>
    </citation>
    <scope>NUCLEOTIDE SEQUENCE [LARGE SCALE GENOMIC DNA]</scope>
</reference>
<comment type="caution">
    <text evidence="1">The sequence shown here is derived from an EMBL/GenBank/DDBJ whole genome shotgun (WGS) entry which is preliminary data.</text>
</comment>